<keyword evidence="1" id="KW-0175">Coiled coil</keyword>
<sequence>MRKDVTLAQFVAKYYLNKKETYTKRDTARIIRYRNYDMADNYNDYRREMVLLHVSFQSEENDIIAENKFIEIYEDNKDTILERRKEFESNLDIEKTLEICRQLCRENDEEQEDEELLRAVDILHVRDPYDLLLRDPNSTANVDLQNASLHKLGAVAKKKKI</sequence>
<protein>
    <submittedName>
        <fullName evidence="2">(apollo) hypothetical protein</fullName>
    </submittedName>
</protein>
<name>A0A8S3XSM2_PARAO</name>
<evidence type="ECO:0000313" key="2">
    <source>
        <dbReference type="EMBL" id="CAG5038636.1"/>
    </source>
</evidence>
<dbReference type="AlphaFoldDB" id="A0A8S3XSM2"/>
<dbReference type="EMBL" id="CAJQZP010001319">
    <property type="protein sequence ID" value="CAG5038636.1"/>
    <property type="molecule type" value="Genomic_DNA"/>
</dbReference>
<keyword evidence="3" id="KW-1185">Reference proteome</keyword>
<gene>
    <name evidence="2" type="ORF">PAPOLLO_LOCUS21398</name>
</gene>
<reference evidence="2" key="1">
    <citation type="submission" date="2021-04" db="EMBL/GenBank/DDBJ databases">
        <authorList>
            <person name="Tunstrom K."/>
        </authorList>
    </citation>
    <scope>NUCLEOTIDE SEQUENCE</scope>
</reference>
<evidence type="ECO:0000256" key="1">
    <source>
        <dbReference type="SAM" id="Coils"/>
    </source>
</evidence>
<feature type="coiled-coil region" evidence="1">
    <location>
        <begin position="70"/>
        <end position="113"/>
    </location>
</feature>
<proteinExistence type="predicted"/>
<dbReference type="OrthoDB" id="6141723at2759"/>
<accession>A0A8S3XSM2</accession>
<organism evidence="2 3">
    <name type="scientific">Parnassius apollo</name>
    <name type="common">Apollo butterfly</name>
    <name type="synonym">Papilio apollo</name>
    <dbReference type="NCBI Taxonomy" id="110799"/>
    <lineage>
        <taxon>Eukaryota</taxon>
        <taxon>Metazoa</taxon>
        <taxon>Ecdysozoa</taxon>
        <taxon>Arthropoda</taxon>
        <taxon>Hexapoda</taxon>
        <taxon>Insecta</taxon>
        <taxon>Pterygota</taxon>
        <taxon>Neoptera</taxon>
        <taxon>Endopterygota</taxon>
        <taxon>Lepidoptera</taxon>
        <taxon>Glossata</taxon>
        <taxon>Ditrysia</taxon>
        <taxon>Papilionoidea</taxon>
        <taxon>Papilionidae</taxon>
        <taxon>Parnassiinae</taxon>
        <taxon>Parnassini</taxon>
        <taxon>Parnassius</taxon>
        <taxon>Parnassius</taxon>
    </lineage>
</organism>
<evidence type="ECO:0000313" key="3">
    <source>
        <dbReference type="Proteomes" id="UP000691718"/>
    </source>
</evidence>
<comment type="caution">
    <text evidence="2">The sequence shown here is derived from an EMBL/GenBank/DDBJ whole genome shotgun (WGS) entry which is preliminary data.</text>
</comment>
<dbReference type="Proteomes" id="UP000691718">
    <property type="component" value="Unassembled WGS sequence"/>
</dbReference>